<evidence type="ECO:0000256" key="1">
    <source>
        <dbReference type="SAM" id="MobiDB-lite"/>
    </source>
</evidence>
<evidence type="ECO:0000313" key="3">
    <source>
        <dbReference type="Proteomes" id="UP001189429"/>
    </source>
</evidence>
<feature type="compositionally biased region" description="Basic and acidic residues" evidence="1">
    <location>
        <begin position="1"/>
        <end position="18"/>
    </location>
</feature>
<dbReference type="Proteomes" id="UP001189429">
    <property type="component" value="Unassembled WGS sequence"/>
</dbReference>
<reference evidence="2" key="1">
    <citation type="submission" date="2023-10" db="EMBL/GenBank/DDBJ databases">
        <authorList>
            <person name="Chen Y."/>
            <person name="Shah S."/>
            <person name="Dougan E. K."/>
            <person name="Thang M."/>
            <person name="Chan C."/>
        </authorList>
    </citation>
    <scope>NUCLEOTIDE SEQUENCE [LARGE SCALE GENOMIC DNA]</scope>
</reference>
<comment type="caution">
    <text evidence="2">The sequence shown here is derived from an EMBL/GenBank/DDBJ whole genome shotgun (WGS) entry which is preliminary data.</text>
</comment>
<evidence type="ECO:0000313" key="2">
    <source>
        <dbReference type="EMBL" id="CAK0908843.1"/>
    </source>
</evidence>
<organism evidence="2 3">
    <name type="scientific">Prorocentrum cordatum</name>
    <dbReference type="NCBI Taxonomy" id="2364126"/>
    <lineage>
        <taxon>Eukaryota</taxon>
        <taxon>Sar</taxon>
        <taxon>Alveolata</taxon>
        <taxon>Dinophyceae</taxon>
        <taxon>Prorocentrales</taxon>
        <taxon>Prorocentraceae</taxon>
        <taxon>Prorocentrum</taxon>
    </lineage>
</organism>
<feature type="region of interest" description="Disordered" evidence="1">
    <location>
        <begin position="1"/>
        <end position="78"/>
    </location>
</feature>
<feature type="compositionally biased region" description="Low complexity" evidence="1">
    <location>
        <begin position="25"/>
        <end position="39"/>
    </location>
</feature>
<name>A0ABN9Y8E7_9DINO</name>
<evidence type="ECO:0008006" key="4">
    <source>
        <dbReference type="Google" id="ProtNLM"/>
    </source>
</evidence>
<protein>
    <recommendedName>
        <fullName evidence="4">DNA-directed RNA polymerase</fullName>
    </recommendedName>
</protein>
<keyword evidence="3" id="KW-1185">Reference proteome</keyword>
<proteinExistence type="predicted"/>
<accession>A0ABN9Y8E7</accession>
<gene>
    <name evidence="2" type="ORF">PCOR1329_LOCUS83419</name>
</gene>
<feature type="non-terminal residue" evidence="2">
    <location>
        <position position="247"/>
    </location>
</feature>
<dbReference type="EMBL" id="CAUYUJ010022084">
    <property type="protein sequence ID" value="CAK0908843.1"/>
    <property type="molecule type" value="Genomic_DNA"/>
</dbReference>
<sequence length="247" mass="26508">MGERWGWRGRGEERRGRGAEQQNLRPGAPHAPRGAPRAARQGREATARGGAPPDGLQTEVARPPRDGGASPGGAQREARDRFRRMFYALLDNASGRFGRIRGRIVRHLAAPIGRFSPACLGVKAGPPASGIWGHSMRLDAARANKKLYSILRGWEAEEEQAGKQGKEREGVPIGSVGIPFQPAPNGRLQLGGARVTKTPLRHFGPGRRTCGAGAPSLALRARACSDGQAHRAIDKDRTGHSNQLLLL</sequence>